<proteinExistence type="predicted"/>
<reference evidence="1 2" key="1">
    <citation type="submission" date="2021-08" db="EMBL/GenBank/DDBJ databases">
        <title>Culture and genomic analysis of Symbiopectobacterium purcellii sp. nov. gen. nov., isolated from the leafhopper Empoasca decipiens.</title>
        <authorList>
            <person name="Nadal-Jimenez P."/>
            <person name="Siozios S."/>
            <person name="Halliday N."/>
            <person name="Camara M."/>
            <person name="Hurst G.D.D."/>
        </authorList>
    </citation>
    <scope>NUCLEOTIDE SEQUENCE [LARGE SCALE GENOMIC DNA]</scope>
    <source>
        <strain evidence="1 2">SyEd1</strain>
    </source>
</reference>
<accession>A0ABX9AND5</accession>
<dbReference type="EMBL" id="CP081864">
    <property type="protein sequence ID" value="QZN96703.1"/>
    <property type="molecule type" value="Genomic_DNA"/>
</dbReference>
<protein>
    <submittedName>
        <fullName evidence="1">Uncharacterized protein</fullName>
    </submittedName>
</protein>
<sequence>MIIRDELYKRFGTDRSRKYLAKRFPSGTTERYQEKIRKKGLNAEGQTVASYVIEEISAKITEVLDNENS</sequence>
<evidence type="ECO:0000313" key="2">
    <source>
        <dbReference type="Proteomes" id="UP000825886"/>
    </source>
</evidence>
<organism evidence="1 2">
    <name type="scientific">Symbiopectobacterium purcellii</name>
    <dbReference type="NCBI Taxonomy" id="2871826"/>
    <lineage>
        <taxon>Bacteria</taxon>
        <taxon>Pseudomonadati</taxon>
        <taxon>Pseudomonadota</taxon>
        <taxon>Gammaproteobacteria</taxon>
        <taxon>Enterobacterales</taxon>
        <taxon>Enterobacteriaceae</taxon>
    </lineage>
</organism>
<gene>
    <name evidence="1" type="ORF">K6K13_04545</name>
</gene>
<keyword evidence="2" id="KW-1185">Reference proteome</keyword>
<dbReference type="RefSeq" id="WP_222159727.1">
    <property type="nucleotide sequence ID" value="NZ_CP081864.1"/>
</dbReference>
<evidence type="ECO:0000313" key="1">
    <source>
        <dbReference type="EMBL" id="QZN96703.1"/>
    </source>
</evidence>
<dbReference type="Proteomes" id="UP000825886">
    <property type="component" value="Chromosome"/>
</dbReference>
<name>A0ABX9AND5_9ENTR</name>